<dbReference type="EMBL" id="LYXU01000055">
    <property type="protein sequence ID" value="OBS16920.1"/>
    <property type="molecule type" value="Genomic_DNA"/>
</dbReference>
<evidence type="ECO:0000256" key="1">
    <source>
        <dbReference type="SAM" id="Coils"/>
    </source>
</evidence>
<dbReference type="GO" id="GO:0003700">
    <property type="term" value="F:DNA-binding transcription factor activity"/>
    <property type="evidence" value="ECO:0007669"/>
    <property type="project" value="InterPro"/>
</dbReference>
<keyword evidence="8" id="KW-1185">Reference proteome</keyword>
<dbReference type="STRING" id="36050.A0A1B8A8X7"/>
<dbReference type="Gene3D" id="1.20.5.170">
    <property type="match status" value="1"/>
</dbReference>
<feature type="compositionally biased region" description="Low complexity" evidence="2">
    <location>
        <begin position="33"/>
        <end position="44"/>
    </location>
</feature>
<organism evidence="6 8">
    <name type="scientific">Fusarium poae</name>
    <dbReference type="NCBI Taxonomy" id="36050"/>
    <lineage>
        <taxon>Eukaryota</taxon>
        <taxon>Fungi</taxon>
        <taxon>Dikarya</taxon>
        <taxon>Ascomycota</taxon>
        <taxon>Pezizomycotina</taxon>
        <taxon>Sordariomycetes</taxon>
        <taxon>Hypocreomycetidae</taxon>
        <taxon>Hypocreales</taxon>
        <taxon>Nectriaceae</taxon>
        <taxon>Fusarium</taxon>
    </lineage>
</organism>
<feature type="compositionally biased region" description="Polar residues" evidence="2">
    <location>
        <begin position="213"/>
        <end position="236"/>
    </location>
</feature>
<evidence type="ECO:0000313" key="7">
    <source>
        <dbReference type="EMBL" id="OBS16963.1"/>
    </source>
</evidence>
<feature type="region of interest" description="Disordered" evidence="2">
    <location>
        <begin position="1"/>
        <end position="55"/>
    </location>
</feature>
<feature type="coiled-coil region" evidence="1">
    <location>
        <begin position="340"/>
        <end position="381"/>
    </location>
</feature>
<dbReference type="AlphaFoldDB" id="A0A1B8A8X7"/>
<dbReference type="EMBL" id="LYXU01000056">
    <property type="protein sequence ID" value="OBS16874.1"/>
    <property type="molecule type" value="Genomic_DNA"/>
</dbReference>
<reference evidence="6 8" key="1">
    <citation type="submission" date="2016-06" db="EMBL/GenBank/DDBJ databases">
        <title>Living apart together: crosstalk between the core and supernumerary genomes in a fungal plant pathogen.</title>
        <authorList>
            <person name="Vanheule A."/>
            <person name="Audenaert K."/>
            <person name="Warris S."/>
            <person name="Van De Geest H."/>
            <person name="Schijlen E."/>
            <person name="Hofte M."/>
            <person name="De Saeger S."/>
            <person name="Haesaert G."/>
            <person name="Waalwijk C."/>
            <person name="Van Der Lee T."/>
        </authorList>
    </citation>
    <scope>NUCLEOTIDE SEQUENCE [LARGE SCALE GENOMIC DNA]</scope>
    <source>
        <strain evidence="6 8">2516</strain>
    </source>
</reference>
<evidence type="ECO:0000313" key="5">
    <source>
        <dbReference type="EMBL" id="OBS16874.1"/>
    </source>
</evidence>
<dbReference type="EMBL" id="LYXU01000054">
    <property type="protein sequence ID" value="OBS16963.1"/>
    <property type="molecule type" value="Genomic_DNA"/>
</dbReference>
<feature type="region of interest" description="Disordered" evidence="2">
    <location>
        <begin position="93"/>
        <end position="117"/>
    </location>
</feature>
<evidence type="ECO:0000313" key="8">
    <source>
        <dbReference type="Proteomes" id="UP000091967"/>
    </source>
</evidence>
<feature type="compositionally biased region" description="Polar residues" evidence="2">
    <location>
        <begin position="45"/>
        <end position="55"/>
    </location>
</feature>
<feature type="domain" description="BZIP" evidence="3">
    <location>
        <begin position="321"/>
        <end position="335"/>
    </location>
</feature>
<evidence type="ECO:0000259" key="3">
    <source>
        <dbReference type="PROSITE" id="PS00036"/>
    </source>
</evidence>
<sequence length="439" mass="47045">MVIRSTSLRSQAPSSQSRPGFAKTDSTGASLNSPRTPTTTSWPSQHSISMKQTAKQDNKLPPISMLKDGQCAGSQGQVDIGSLASILHTGPKLRHASRRSSESPLGGDLVSPTSTWMQPVPEKTFGIRDILNPLETRLLASGCNGPVHPAARPSDHTVSIQTPGPFLGPFTGAQSLQPGQAASTSCTGTPLKSMTPLGAPGSGRNPPIESFSLPISSNTMQEASPAQYDRATNTSHDPFRVSDSKQTSLAFGIPTAKLPLPSHAPPNDSVLPWSETLQRHGAGGPPFGVEGQHAFMTLPSRNEFISVHVDVSHGSKKADEKRQKNAQASTRYRRKRKIMLEENDKQLQELRDGIRTLESINDELTQQLDFYREDCNRLRDIVAQTASMSGLAAGPPCPTISISNFYTETGPVAKGPPGSIGYGGEELLCESLAKRPRTQ</sequence>
<dbReference type="EMBL" id="LYXU01000090">
    <property type="protein sequence ID" value="OBS16440.1"/>
    <property type="molecule type" value="Genomic_DNA"/>
</dbReference>
<dbReference type="PROSITE" id="PS00036">
    <property type="entry name" value="BZIP_BASIC"/>
    <property type="match status" value="1"/>
</dbReference>
<comment type="caution">
    <text evidence="6">The sequence shown here is derived from an EMBL/GenBank/DDBJ whole genome shotgun (WGS) entry which is preliminary data.</text>
</comment>
<evidence type="ECO:0000313" key="4">
    <source>
        <dbReference type="EMBL" id="OBS16440.1"/>
    </source>
</evidence>
<dbReference type="InterPro" id="IPR004827">
    <property type="entry name" value="bZIP"/>
</dbReference>
<evidence type="ECO:0000313" key="6">
    <source>
        <dbReference type="EMBL" id="OBS16920.1"/>
    </source>
</evidence>
<feature type="compositionally biased region" description="Polar residues" evidence="2">
    <location>
        <begin position="1"/>
        <end position="32"/>
    </location>
</feature>
<proteinExistence type="predicted"/>
<feature type="compositionally biased region" description="Polar residues" evidence="2">
    <location>
        <begin position="176"/>
        <end position="192"/>
    </location>
</feature>
<name>A0A1B8A8X7_FUSPO</name>
<evidence type="ECO:0000256" key="2">
    <source>
        <dbReference type="SAM" id="MobiDB-lite"/>
    </source>
</evidence>
<keyword evidence="1" id="KW-0175">Coiled coil</keyword>
<feature type="region of interest" description="Disordered" evidence="2">
    <location>
        <begin position="176"/>
        <end position="245"/>
    </location>
</feature>
<accession>A0A1B8A8X7</accession>
<dbReference type="Proteomes" id="UP000091967">
    <property type="component" value="Unassembled WGS sequence"/>
</dbReference>
<gene>
    <name evidence="7" type="ORF">FPOA_12513</name>
    <name evidence="6" type="ORF">FPOA_12516</name>
    <name evidence="5" type="ORF">FPOA_12521</name>
    <name evidence="4" type="ORF">FPOA_12913</name>
</gene>
<protein>
    <recommendedName>
        <fullName evidence="3">BZIP domain-containing protein</fullName>
    </recommendedName>
</protein>